<dbReference type="PANTHER" id="PTHR30474:SF3">
    <property type="entry name" value="PEPTIDOGLYCAN GLYCOSYLTRANSFERASE RODA"/>
    <property type="match status" value="1"/>
</dbReference>
<name>A0A921FW94_9BIFI</name>
<evidence type="ECO:0000256" key="4">
    <source>
        <dbReference type="ARBA" id="ARBA00022989"/>
    </source>
</evidence>
<feature type="transmembrane region" description="Helical" evidence="7">
    <location>
        <begin position="248"/>
        <end position="265"/>
    </location>
</feature>
<feature type="transmembrane region" description="Helical" evidence="7">
    <location>
        <begin position="170"/>
        <end position="190"/>
    </location>
</feature>
<feature type="transmembrane region" description="Helical" evidence="7">
    <location>
        <begin position="416"/>
        <end position="440"/>
    </location>
</feature>
<dbReference type="InterPro" id="IPR001182">
    <property type="entry name" value="FtsW/RodA"/>
</dbReference>
<feature type="compositionally biased region" description="Low complexity" evidence="6">
    <location>
        <begin position="8"/>
        <end position="21"/>
    </location>
</feature>
<dbReference type="GO" id="GO:0015648">
    <property type="term" value="F:lipid-linked peptidoglycan transporter activity"/>
    <property type="evidence" value="ECO:0007669"/>
    <property type="project" value="TreeGrafter"/>
</dbReference>
<feature type="transmembrane region" description="Helical" evidence="7">
    <location>
        <begin position="143"/>
        <end position="161"/>
    </location>
</feature>
<protein>
    <submittedName>
        <fullName evidence="8">FtsW/RodA/SpoVE family cell cycle protein</fullName>
    </submittedName>
</protein>
<feature type="compositionally biased region" description="Basic and acidic residues" evidence="6">
    <location>
        <begin position="501"/>
        <end position="512"/>
    </location>
</feature>
<keyword evidence="4 7" id="KW-1133">Transmembrane helix</keyword>
<reference evidence="8" key="1">
    <citation type="journal article" date="2021" name="PeerJ">
        <title>Extensive microbial diversity within the chicken gut microbiome revealed by metagenomics and culture.</title>
        <authorList>
            <person name="Gilroy R."/>
            <person name="Ravi A."/>
            <person name="Getino M."/>
            <person name="Pursley I."/>
            <person name="Horton D.L."/>
            <person name="Alikhan N.F."/>
            <person name="Baker D."/>
            <person name="Gharbi K."/>
            <person name="Hall N."/>
            <person name="Watson M."/>
            <person name="Adriaenssens E.M."/>
            <person name="Foster-Nyarko E."/>
            <person name="Jarju S."/>
            <person name="Secka A."/>
            <person name="Antonio M."/>
            <person name="Oren A."/>
            <person name="Chaudhuri R.R."/>
            <person name="La Ragione R."/>
            <person name="Hildebrand F."/>
            <person name="Pallen M.J."/>
        </authorList>
    </citation>
    <scope>NUCLEOTIDE SEQUENCE</scope>
    <source>
        <strain evidence="8">578</strain>
    </source>
</reference>
<evidence type="ECO:0000313" key="9">
    <source>
        <dbReference type="Proteomes" id="UP000715651"/>
    </source>
</evidence>
<dbReference type="EMBL" id="DYWK01000003">
    <property type="protein sequence ID" value="HJF17936.1"/>
    <property type="molecule type" value="Genomic_DNA"/>
</dbReference>
<feature type="compositionally biased region" description="Low complexity" evidence="6">
    <location>
        <begin position="513"/>
        <end position="560"/>
    </location>
</feature>
<reference evidence="8" key="2">
    <citation type="submission" date="2021-09" db="EMBL/GenBank/DDBJ databases">
        <authorList>
            <person name="Gilroy R."/>
        </authorList>
    </citation>
    <scope>NUCLEOTIDE SEQUENCE</scope>
    <source>
        <strain evidence="8">578</strain>
    </source>
</reference>
<dbReference type="PANTHER" id="PTHR30474">
    <property type="entry name" value="CELL CYCLE PROTEIN"/>
    <property type="match status" value="1"/>
</dbReference>
<dbReference type="AlphaFoldDB" id="A0A921FW94"/>
<comment type="subcellular location">
    <subcellularLocation>
        <location evidence="1">Membrane</location>
        <topology evidence="1">Multi-pass membrane protein</topology>
    </subcellularLocation>
</comment>
<feature type="transmembrane region" description="Helical" evidence="7">
    <location>
        <begin position="295"/>
        <end position="314"/>
    </location>
</feature>
<evidence type="ECO:0000256" key="3">
    <source>
        <dbReference type="ARBA" id="ARBA00022960"/>
    </source>
</evidence>
<evidence type="ECO:0000256" key="5">
    <source>
        <dbReference type="ARBA" id="ARBA00023136"/>
    </source>
</evidence>
<feature type="transmembrane region" description="Helical" evidence="7">
    <location>
        <begin position="271"/>
        <end position="288"/>
    </location>
</feature>
<organism evidence="8 9">
    <name type="scientific">Aeriscardovia aeriphila</name>
    <dbReference type="NCBI Taxonomy" id="218139"/>
    <lineage>
        <taxon>Bacteria</taxon>
        <taxon>Bacillati</taxon>
        <taxon>Actinomycetota</taxon>
        <taxon>Actinomycetes</taxon>
        <taxon>Bifidobacteriales</taxon>
        <taxon>Bifidobacteriaceae</taxon>
        <taxon>Aeriscardovia</taxon>
    </lineage>
</organism>
<feature type="transmembrane region" description="Helical" evidence="7">
    <location>
        <begin position="446"/>
        <end position="470"/>
    </location>
</feature>
<feature type="region of interest" description="Disordered" evidence="6">
    <location>
        <begin position="1"/>
        <end position="21"/>
    </location>
</feature>
<dbReference type="GO" id="GO:0051301">
    <property type="term" value="P:cell division"/>
    <property type="evidence" value="ECO:0007669"/>
    <property type="project" value="InterPro"/>
</dbReference>
<evidence type="ECO:0000313" key="8">
    <source>
        <dbReference type="EMBL" id="HJF17936.1"/>
    </source>
</evidence>
<dbReference type="Pfam" id="PF01098">
    <property type="entry name" value="FTSW_RODA_SPOVE"/>
    <property type="match status" value="1"/>
</dbReference>
<comment type="caution">
    <text evidence="8">The sequence shown here is derived from an EMBL/GenBank/DDBJ whole genome shotgun (WGS) entry which is preliminary data.</text>
</comment>
<feature type="transmembrane region" description="Helical" evidence="7">
    <location>
        <begin position="50"/>
        <end position="67"/>
    </location>
</feature>
<evidence type="ECO:0000256" key="2">
    <source>
        <dbReference type="ARBA" id="ARBA00022692"/>
    </source>
</evidence>
<accession>A0A921FW94</accession>
<feature type="region of interest" description="Disordered" evidence="6">
    <location>
        <begin position="500"/>
        <end position="572"/>
    </location>
</feature>
<evidence type="ECO:0000256" key="6">
    <source>
        <dbReference type="SAM" id="MobiDB-lite"/>
    </source>
</evidence>
<feature type="transmembrane region" description="Helical" evidence="7">
    <location>
        <begin position="102"/>
        <end position="123"/>
    </location>
</feature>
<keyword evidence="2 7" id="KW-0812">Transmembrane</keyword>
<dbReference type="GO" id="GO:0008360">
    <property type="term" value="P:regulation of cell shape"/>
    <property type="evidence" value="ECO:0007669"/>
    <property type="project" value="UniProtKB-KW"/>
</dbReference>
<keyword evidence="3" id="KW-0133">Cell shape</keyword>
<evidence type="ECO:0000256" key="1">
    <source>
        <dbReference type="ARBA" id="ARBA00004141"/>
    </source>
</evidence>
<feature type="transmembrane region" description="Helical" evidence="7">
    <location>
        <begin position="79"/>
        <end position="97"/>
    </location>
</feature>
<gene>
    <name evidence="8" type="ORF">K8U78_02040</name>
</gene>
<feature type="transmembrane region" description="Helical" evidence="7">
    <location>
        <begin position="383"/>
        <end position="404"/>
    </location>
</feature>
<dbReference type="GO" id="GO:0005886">
    <property type="term" value="C:plasma membrane"/>
    <property type="evidence" value="ECO:0007669"/>
    <property type="project" value="TreeGrafter"/>
</dbReference>
<sequence length="572" mass="60636">MSRRSHAADAAARRASVHTSAKASARVASKASAKPVNKVTSLAGLRTRHILLLLAAIAIGLLAFVQMSLRVTGTVPRQYWLPLGIDIALLVVLEVVIQVRHVYASSTIIPAMSLLALIGITEITRIDYSQRTMGYSSNSGQRQMMWLAVATAVSIVVLFFLRDYRVLRRISYVCMAIGLVLLLAPELPVVGREINGARIWIHFGPFSLQPAEFAKLFLAVFFATYLFDRSDQLAVGGKKVLGVRWPRVRDLGPIAVVWVVSLGILVLQHDLGTSLMFFAMFVGMLFVATRRKSWLVIGFVAFMAGVVVAARVFSNFANRVNIWLHPFDPALYQRQYGGTYQVVQGLFGLASGGILGTGLGTGHPAITPFANSDFIYTSLGEELGLLGLLLILVLYLVIIAGGFTAGMAQSDGFGKLLAAGLAFSMAFQVFTVVGGITLVIPLTGLTLPYLAAGGSSLMANILLASLLVAISSHANTPRDSQIYDPDTMLAQKLQEQLAARAAREERAAREHQPAVSAALATPAASPAGSDAGSSATHVANANSAHAASEAAAGGAPAAGAQRTDNLGGEEKA</sequence>
<keyword evidence="5 7" id="KW-0472">Membrane</keyword>
<dbReference type="Proteomes" id="UP000715651">
    <property type="component" value="Unassembled WGS sequence"/>
</dbReference>
<proteinExistence type="predicted"/>
<evidence type="ECO:0000256" key="7">
    <source>
        <dbReference type="SAM" id="Phobius"/>
    </source>
</evidence>
<feature type="transmembrane region" description="Helical" evidence="7">
    <location>
        <begin position="210"/>
        <end position="227"/>
    </location>
</feature>
<dbReference type="GO" id="GO:0032153">
    <property type="term" value="C:cell division site"/>
    <property type="evidence" value="ECO:0007669"/>
    <property type="project" value="TreeGrafter"/>
</dbReference>